<dbReference type="PANTHER" id="PTHR30055:SF238">
    <property type="entry name" value="MYCOFACTOCIN BIOSYNTHESIS TRANSCRIPTIONAL REGULATOR MFTR-RELATED"/>
    <property type="match status" value="1"/>
</dbReference>
<name>A0A2I2KXI9_9ACTN</name>
<evidence type="ECO:0000256" key="2">
    <source>
        <dbReference type="ARBA" id="ARBA00023125"/>
    </source>
</evidence>
<dbReference type="PRINTS" id="PR00455">
    <property type="entry name" value="HTHTETR"/>
</dbReference>
<feature type="domain" description="HTH tetR-type" evidence="6">
    <location>
        <begin position="28"/>
        <end position="88"/>
    </location>
</feature>
<dbReference type="InterPro" id="IPR050109">
    <property type="entry name" value="HTH-type_TetR-like_transc_reg"/>
</dbReference>
<dbReference type="Proteomes" id="UP000234331">
    <property type="component" value="Unassembled WGS sequence"/>
</dbReference>
<keyword evidence="1" id="KW-0805">Transcription regulation</keyword>
<dbReference type="GO" id="GO:0000976">
    <property type="term" value="F:transcription cis-regulatory region binding"/>
    <property type="evidence" value="ECO:0007669"/>
    <property type="project" value="TreeGrafter"/>
</dbReference>
<evidence type="ECO:0000256" key="4">
    <source>
        <dbReference type="PROSITE-ProRule" id="PRU00335"/>
    </source>
</evidence>
<accession>A0A2I2KXI9</accession>
<evidence type="ECO:0000313" key="7">
    <source>
        <dbReference type="EMBL" id="SNQ50377.1"/>
    </source>
</evidence>
<dbReference type="PANTHER" id="PTHR30055">
    <property type="entry name" value="HTH-TYPE TRANSCRIPTIONAL REGULATOR RUTR"/>
    <property type="match status" value="1"/>
</dbReference>
<dbReference type="Pfam" id="PF17754">
    <property type="entry name" value="TetR_C_14"/>
    <property type="match status" value="1"/>
</dbReference>
<dbReference type="AlphaFoldDB" id="A0A2I2KXI9"/>
<evidence type="ECO:0000256" key="1">
    <source>
        <dbReference type="ARBA" id="ARBA00023015"/>
    </source>
</evidence>
<dbReference type="EMBL" id="FZMO01000390">
    <property type="protein sequence ID" value="SNQ50377.1"/>
    <property type="molecule type" value="Genomic_DNA"/>
</dbReference>
<feature type="region of interest" description="Disordered" evidence="5">
    <location>
        <begin position="1"/>
        <end position="22"/>
    </location>
</feature>
<keyword evidence="8" id="KW-1185">Reference proteome</keyword>
<keyword evidence="2 4" id="KW-0238">DNA-binding</keyword>
<keyword evidence="3" id="KW-0804">Transcription</keyword>
<dbReference type="InterPro" id="IPR009057">
    <property type="entry name" value="Homeodomain-like_sf"/>
</dbReference>
<sequence length="211" mass="23006">MITPSAAPPDGVPPTPGAGTDLRSRTRRALQAEITAIAFDLFDRQGFEATTINQIAAAAGLSRSSFFRYFATKEDVVLLGVEERGLVLRDALAARPPDETPWQALRRALEVIVRLNSENPDRVLRLSRMMVETPSLQARQMQREDTWARLLAPEIARRLGLSPQDTTDPRPGALASAALGCFHASMRVWRESGGKADLAALLDQAMSALST</sequence>
<organism evidence="7 8">
    <name type="scientific">Frankia canadensis</name>
    <dbReference type="NCBI Taxonomy" id="1836972"/>
    <lineage>
        <taxon>Bacteria</taxon>
        <taxon>Bacillati</taxon>
        <taxon>Actinomycetota</taxon>
        <taxon>Actinomycetes</taxon>
        <taxon>Frankiales</taxon>
        <taxon>Frankiaceae</taxon>
        <taxon>Frankia</taxon>
    </lineage>
</organism>
<dbReference type="GO" id="GO:0003700">
    <property type="term" value="F:DNA-binding transcription factor activity"/>
    <property type="evidence" value="ECO:0007669"/>
    <property type="project" value="TreeGrafter"/>
</dbReference>
<dbReference type="Gene3D" id="1.10.357.10">
    <property type="entry name" value="Tetracycline Repressor, domain 2"/>
    <property type="match status" value="1"/>
</dbReference>
<evidence type="ECO:0000256" key="5">
    <source>
        <dbReference type="SAM" id="MobiDB-lite"/>
    </source>
</evidence>
<feature type="compositionally biased region" description="Pro residues" evidence="5">
    <location>
        <begin position="1"/>
        <end position="16"/>
    </location>
</feature>
<evidence type="ECO:0000256" key="3">
    <source>
        <dbReference type="ARBA" id="ARBA00023163"/>
    </source>
</evidence>
<evidence type="ECO:0000313" key="8">
    <source>
        <dbReference type="Proteomes" id="UP000234331"/>
    </source>
</evidence>
<protein>
    <submittedName>
        <fullName evidence="7">Transcriptional regulator</fullName>
    </submittedName>
</protein>
<dbReference type="RefSeq" id="WP_243407897.1">
    <property type="nucleotide sequence ID" value="NZ_FZMO01000390.1"/>
</dbReference>
<dbReference type="Pfam" id="PF00440">
    <property type="entry name" value="TetR_N"/>
    <property type="match status" value="1"/>
</dbReference>
<dbReference type="InterPro" id="IPR001647">
    <property type="entry name" value="HTH_TetR"/>
</dbReference>
<evidence type="ECO:0000259" key="6">
    <source>
        <dbReference type="PROSITE" id="PS50977"/>
    </source>
</evidence>
<dbReference type="PROSITE" id="PS50977">
    <property type="entry name" value="HTH_TETR_2"/>
    <property type="match status" value="1"/>
</dbReference>
<gene>
    <name evidence="7" type="ORF">FRACA_450008</name>
</gene>
<reference evidence="7 8" key="1">
    <citation type="submission" date="2017-06" db="EMBL/GenBank/DDBJ databases">
        <authorList>
            <person name="Kim H.J."/>
            <person name="Triplett B.A."/>
        </authorList>
    </citation>
    <scope>NUCLEOTIDE SEQUENCE [LARGE SCALE GENOMIC DNA]</scope>
    <source>
        <strain evidence="7">FRACA_ARgP5</strain>
    </source>
</reference>
<dbReference type="Gene3D" id="1.10.10.60">
    <property type="entry name" value="Homeodomain-like"/>
    <property type="match status" value="1"/>
</dbReference>
<proteinExistence type="predicted"/>
<dbReference type="InterPro" id="IPR041347">
    <property type="entry name" value="MftR_C"/>
</dbReference>
<feature type="DNA-binding region" description="H-T-H motif" evidence="4">
    <location>
        <begin position="51"/>
        <end position="70"/>
    </location>
</feature>
<dbReference type="SUPFAM" id="SSF46689">
    <property type="entry name" value="Homeodomain-like"/>
    <property type="match status" value="1"/>
</dbReference>